<dbReference type="EMBL" id="CP058601">
    <property type="protein sequence ID" value="QLG49130.1"/>
    <property type="molecule type" value="Genomic_DNA"/>
</dbReference>
<feature type="region of interest" description="Disordered" evidence="1">
    <location>
        <begin position="20"/>
        <end position="66"/>
    </location>
</feature>
<dbReference type="AlphaFoldDB" id="A0A7D5GKE2"/>
<evidence type="ECO:0000256" key="1">
    <source>
        <dbReference type="SAM" id="MobiDB-lite"/>
    </source>
</evidence>
<organism evidence="3 4">
    <name type="scientific">Natrinema halophilum</name>
    <dbReference type="NCBI Taxonomy" id="1699371"/>
    <lineage>
        <taxon>Archaea</taxon>
        <taxon>Methanobacteriati</taxon>
        <taxon>Methanobacteriota</taxon>
        <taxon>Stenosarchaea group</taxon>
        <taxon>Halobacteria</taxon>
        <taxon>Halobacteriales</taxon>
        <taxon>Natrialbaceae</taxon>
        <taxon>Natrinema</taxon>
    </lineage>
</organism>
<name>A0A7D5GKE2_9EURY</name>
<proteinExistence type="predicted"/>
<dbReference type="GeneID" id="56033591"/>
<dbReference type="Pfam" id="PF26490">
    <property type="entry name" value="DUF8159"/>
    <property type="match status" value="1"/>
</dbReference>
<protein>
    <recommendedName>
        <fullName evidence="2">DUF8159 domain-containing protein</fullName>
    </recommendedName>
</protein>
<evidence type="ECO:0000313" key="4">
    <source>
        <dbReference type="Proteomes" id="UP000509241"/>
    </source>
</evidence>
<feature type="compositionally biased region" description="Low complexity" evidence="1">
    <location>
        <begin position="30"/>
        <end position="40"/>
    </location>
</feature>
<dbReference type="PROSITE" id="PS51257">
    <property type="entry name" value="PROKAR_LIPOPROTEIN"/>
    <property type="match status" value="1"/>
</dbReference>
<dbReference type="RefSeq" id="WP_179260865.1">
    <property type="nucleotide sequence ID" value="NZ_CP058601.1"/>
</dbReference>
<feature type="domain" description="DUF8159" evidence="2">
    <location>
        <begin position="70"/>
        <end position="173"/>
    </location>
</feature>
<dbReference type="OrthoDB" id="170203at2157"/>
<gene>
    <name evidence="3" type="ORF">HYG82_09830</name>
</gene>
<reference evidence="3 4" key="1">
    <citation type="submission" date="2020-07" db="EMBL/GenBank/DDBJ databases">
        <authorList>
            <person name="Cui H."/>
        </authorList>
    </citation>
    <scope>NUCLEOTIDE SEQUENCE [LARGE SCALE GENOMIC DNA]</scope>
    <source>
        <strain evidence="3 4">YPL8</strain>
    </source>
</reference>
<evidence type="ECO:0000313" key="3">
    <source>
        <dbReference type="EMBL" id="QLG49130.1"/>
    </source>
</evidence>
<dbReference type="InterPro" id="IPR058473">
    <property type="entry name" value="DUF8159"/>
</dbReference>
<sequence>MERRKILLGSGATLATVLAGCSSDETGDESNQNDGSDGSLNGDGNGNGSDDSSESDNTADIPGFDRDKLKLDSEKVTVEDVNKAAKEIDVVATTTTTDPETLFAELESLGPDMKRAITDPEAFAAAVDSVAWVLEKDGAMVMSFTVDVAWATEYINGEMDQAEFMEHVRETADKSH</sequence>
<evidence type="ECO:0000259" key="2">
    <source>
        <dbReference type="Pfam" id="PF26490"/>
    </source>
</evidence>
<keyword evidence="4" id="KW-1185">Reference proteome</keyword>
<accession>A0A7D5GKE2</accession>
<dbReference type="KEGG" id="haly:HYG82_09830"/>
<dbReference type="Proteomes" id="UP000509241">
    <property type="component" value="Chromosome"/>
</dbReference>